<evidence type="ECO:0000256" key="1">
    <source>
        <dbReference type="SAM" id="MobiDB-lite"/>
    </source>
</evidence>
<evidence type="ECO:0000313" key="2">
    <source>
        <dbReference type="EMBL" id="KAF0926345.1"/>
    </source>
</evidence>
<protein>
    <submittedName>
        <fullName evidence="2">Uncharacterized protein</fullName>
    </submittedName>
</protein>
<keyword evidence="3" id="KW-1185">Reference proteome</keyword>
<accession>A0A6G1EP16</accession>
<name>A0A6G1EP16_9ORYZ</name>
<feature type="compositionally biased region" description="Basic and acidic residues" evidence="1">
    <location>
        <begin position="81"/>
        <end position="91"/>
    </location>
</feature>
<proteinExistence type="predicted"/>
<evidence type="ECO:0000313" key="3">
    <source>
        <dbReference type="Proteomes" id="UP000479710"/>
    </source>
</evidence>
<reference evidence="2 3" key="1">
    <citation type="submission" date="2019-11" db="EMBL/GenBank/DDBJ databases">
        <title>Whole genome sequence of Oryza granulata.</title>
        <authorList>
            <person name="Li W."/>
        </authorList>
    </citation>
    <scope>NUCLEOTIDE SEQUENCE [LARGE SCALE GENOMIC DNA]</scope>
    <source>
        <strain evidence="3">cv. Menghai</strain>
        <tissue evidence="2">Leaf</tissue>
    </source>
</reference>
<sequence length="98" mass="10751">MGMKIAAPASSVDWAVKSVWAGGGGLRMAHGGCVARCGKGWWQRWMWAAASSGRHNAPTASRWRRASSFDWSVKAVAGDGDTERRRGEARARLRRPRI</sequence>
<dbReference type="Proteomes" id="UP000479710">
    <property type="component" value="Unassembled WGS sequence"/>
</dbReference>
<dbReference type="AlphaFoldDB" id="A0A6G1EP16"/>
<dbReference type="EMBL" id="SPHZ02000003">
    <property type="protein sequence ID" value="KAF0926345.1"/>
    <property type="molecule type" value="Genomic_DNA"/>
</dbReference>
<gene>
    <name evidence="2" type="ORF">E2562_023068</name>
</gene>
<comment type="caution">
    <text evidence="2">The sequence shown here is derived from an EMBL/GenBank/DDBJ whole genome shotgun (WGS) entry which is preliminary data.</text>
</comment>
<feature type="region of interest" description="Disordered" evidence="1">
    <location>
        <begin position="79"/>
        <end position="98"/>
    </location>
</feature>
<organism evidence="2 3">
    <name type="scientific">Oryza meyeriana var. granulata</name>
    <dbReference type="NCBI Taxonomy" id="110450"/>
    <lineage>
        <taxon>Eukaryota</taxon>
        <taxon>Viridiplantae</taxon>
        <taxon>Streptophyta</taxon>
        <taxon>Embryophyta</taxon>
        <taxon>Tracheophyta</taxon>
        <taxon>Spermatophyta</taxon>
        <taxon>Magnoliopsida</taxon>
        <taxon>Liliopsida</taxon>
        <taxon>Poales</taxon>
        <taxon>Poaceae</taxon>
        <taxon>BOP clade</taxon>
        <taxon>Oryzoideae</taxon>
        <taxon>Oryzeae</taxon>
        <taxon>Oryzinae</taxon>
        <taxon>Oryza</taxon>
        <taxon>Oryza meyeriana</taxon>
    </lineage>
</organism>